<accession>A0A974H923</accession>
<name>A0A974H923_XENLA</name>
<dbReference type="Proteomes" id="UP000694892">
    <property type="component" value="Chromosome 8L"/>
</dbReference>
<dbReference type="GO" id="GO:0007166">
    <property type="term" value="P:cell surface receptor signaling pathway"/>
    <property type="evidence" value="ECO:0007669"/>
    <property type="project" value="TreeGrafter"/>
</dbReference>
<evidence type="ECO:0000313" key="6">
    <source>
        <dbReference type="EMBL" id="OCT69303.1"/>
    </source>
</evidence>
<dbReference type="GO" id="GO:0006955">
    <property type="term" value="P:immune response"/>
    <property type="evidence" value="ECO:0007669"/>
    <property type="project" value="TreeGrafter"/>
</dbReference>
<dbReference type="PANTHER" id="PTHR11481:SF126">
    <property type="entry name" value="HIGH AFFINITY IMMUNOGLOBULIN GAMMA FC RECEPTOR I"/>
    <property type="match status" value="1"/>
</dbReference>
<sequence>MLHLIDSAFFAAAVAVMASTGALVRPVVSFSPNWATISLHDSVTLICNVGSTSLLSQRYSWYKDNERIKGEEQNFRIENTEEKDRGNYKDNEKIKGEEQNFRIENTEEKDRGNYKDNERIKDRVILQAPPSVYEGDQLTLRCYTPNYKAKYTTFYKDNVNISSSSTDTVTLVASVGMTGTYRCKTLLQLYSDHYSPYISAEIVITIQGKSLCLALFLLDYGINVCRHRL</sequence>
<evidence type="ECO:0000259" key="5">
    <source>
        <dbReference type="PROSITE" id="PS50835"/>
    </source>
</evidence>
<keyword evidence="1 4" id="KW-0732">Signal</keyword>
<dbReference type="InterPro" id="IPR013783">
    <property type="entry name" value="Ig-like_fold"/>
</dbReference>
<dbReference type="GO" id="GO:0004888">
    <property type="term" value="F:transmembrane signaling receptor activity"/>
    <property type="evidence" value="ECO:0007669"/>
    <property type="project" value="TreeGrafter"/>
</dbReference>
<dbReference type="InterPro" id="IPR036179">
    <property type="entry name" value="Ig-like_dom_sf"/>
</dbReference>
<feature type="region of interest" description="Disordered" evidence="3">
    <location>
        <begin position="94"/>
        <end position="115"/>
    </location>
</feature>
<dbReference type="InterPro" id="IPR007110">
    <property type="entry name" value="Ig-like_dom"/>
</dbReference>
<feature type="signal peptide" evidence="4">
    <location>
        <begin position="1"/>
        <end position="29"/>
    </location>
</feature>
<dbReference type="PANTHER" id="PTHR11481">
    <property type="entry name" value="IMMUNOGLOBULIN FC RECEPTOR"/>
    <property type="match status" value="1"/>
</dbReference>
<dbReference type="PROSITE" id="PS50835">
    <property type="entry name" value="IG_LIKE"/>
    <property type="match status" value="1"/>
</dbReference>
<dbReference type="AlphaFoldDB" id="A0A974H923"/>
<evidence type="ECO:0000256" key="2">
    <source>
        <dbReference type="ARBA" id="ARBA00023157"/>
    </source>
</evidence>
<dbReference type="Pfam" id="PF13927">
    <property type="entry name" value="Ig_3"/>
    <property type="match status" value="1"/>
</dbReference>
<organism evidence="6 7">
    <name type="scientific">Xenopus laevis</name>
    <name type="common">African clawed frog</name>
    <dbReference type="NCBI Taxonomy" id="8355"/>
    <lineage>
        <taxon>Eukaryota</taxon>
        <taxon>Metazoa</taxon>
        <taxon>Chordata</taxon>
        <taxon>Craniata</taxon>
        <taxon>Vertebrata</taxon>
        <taxon>Euteleostomi</taxon>
        <taxon>Amphibia</taxon>
        <taxon>Batrachia</taxon>
        <taxon>Anura</taxon>
        <taxon>Pipoidea</taxon>
        <taxon>Pipidae</taxon>
        <taxon>Xenopodinae</taxon>
        <taxon>Xenopus</taxon>
        <taxon>Xenopus</taxon>
    </lineage>
</organism>
<protein>
    <recommendedName>
        <fullName evidence="5">Ig-like domain-containing protein</fullName>
    </recommendedName>
</protein>
<gene>
    <name evidence="6" type="ORF">XELAEV_18040618mg</name>
</gene>
<dbReference type="SUPFAM" id="SSF48726">
    <property type="entry name" value="Immunoglobulin"/>
    <property type="match status" value="2"/>
</dbReference>
<dbReference type="Gene3D" id="2.60.40.10">
    <property type="entry name" value="Immunoglobulins"/>
    <property type="match status" value="2"/>
</dbReference>
<dbReference type="EMBL" id="CM004480">
    <property type="protein sequence ID" value="OCT69303.1"/>
    <property type="molecule type" value="Genomic_DNA"/>
</dbReference>
<reference evidence="7" key="1">
    <citation type="journal article" date="2016" name="Nature">
        <title>Genome evolution in the allotetraploid frog Xenopus laevis.</title>
        <authorList>
            <person name="Session A.M."/>
            <person name="Uno Y."/>
            <person name="Kwon T."/>
            <person name="Chapman J.A."/>
            <person name="Toyoda A."/>
            <person name="Takahashi S."/>
            <person name="Fukui A."/>
            <person name="Hikosaka A."/>
            <person name="Suzuki A."/>
            <person name="Kondo M."/>
            <person name="van Heeringen S.J."/>
            <person name="Quigley I."/>
            <person name="Heinz S."/>
            <person name="Ogino H."/>
            <person name="Ochi H."/>
            <person name="Hellsten U."/>
            <person name="Lyons J.B."/>
            <person name="Simakov O."/>
            <person name="Putnam N."/>
            <person name="Stites J."/>
            <person name="Kuroki Y."/>
            <person name="Tanaka T."/>
            <person name="Michiue T."/>
            <person name="Watanabe M."/>
            <person name="Bogdanovic O."/>
            <person name="Lister R."/>
            <person name="Georgiou G."/>
            <person name="Paranjpe S.S."/>
            <person name="van Kruijsbergen I."/>
            <person name="Shu S."/>
            <person name="Carlson J."/>
            <person name="Kinoshita T."/>
            <person name="Ohta Y."/>
            <person name="Mawaribuchi S."/>
            <person name="Jenkins J."/>
            <person name="Grimwood J."/>
            <person name="Schmutz J."/>
            <person name="Mitros T."/>
            <person name="Mozaffari S.V."/>
            <person name="Suzuki Y."/>
            <person name="Haramoto Y."/>
            <person name="Yamamoto T.S."/>
            <person name="Takagi C."/>
            <person name="Heald R."/>
            <person name="Miller K."/>
            <person name="Haudenschild C."/>
            <person name="Kitzman J."/>
            <person name="Nakayama T."/>
            <person name="Izutsu Y."/>
            <person name="Robert J."/>
            <person name="Fortriede J."/>
            <person name="Burns K."/>
            <person name="Lotay V."/>
            <person name="Karimi K."/>
            <person name="Yasuoka Y."/>
            <person name="Dichmann D.S."/>
            <person name="Flajnik M.F."/>
            <person name="Houston D.W."/>
            <person name="Shendure J."/>
            <person name="DuPasquier L."/>
            <person name="Vize P.D."/>
            <person name="Zorn A.M."/>
            <person name="Ito M."/>
            <person name="Marcotte E.M."/>
            <person name="Wallingford J.B."/>
            <person name="Ito Y."/>
            <person name="Asashima M."/>
            <person name="Ueno N."/>
            <person name="Matsuda Y."/>
            <person name="Veenstra G.J."/>
            <person name="Fujiyama A."/>
            <person name="Harland R.M."/>
            <person name="Taira M."/>
            <person name="Rokhsar D.S."/>
        </authorList>
    </citation>
    <scope>NUCLEOTIDE SEQUENCE [LARGE SCALE GENOMIC DNA]</scope>
    <source>
        <strain evidence="7">J</strain>
    </source>
</reference>
<keyword evidence="2" id="KW-1015">Disulfide bond</keyword>
<dbReference type="Pfam" id="PF13895">
    <property type="entry name" value="Ig_2"/>
    <property type="match status" value="1"/>
</dbReference>
<dbReference type="GO" id="GO:0009897">
    <property type="term" value="C:external side of plasma membrane"/>
    <property type="evidence" value="ECO:0007669"/>
    <property type="project" value="TreeGrafter"/>
</dbReference>
<evidence type="ECO:0000313" key="7">
    <source>
        <dbReference type="Proteomes" id="UP000694892"/>
    </source>
</evidence>
<feature type="chain" id="PRO_5037386293" description="Ig-like domain-containing protein" evidence="4">
    <location>
        <begin position="30"/>
        <end position="229"/>
    </location>
</feature>
<dbReference type="InterPro" id="IPR050488">
    <property type="entry name" value="Ig_Fc_receptor"/>
</dbReference>
<evidence type="ECO:0000256" key="4">
    <source>
        <dbReference type="SAM" id="SignalP"/>
    </source>
</evidence>
<evidence type="ECO:0000256" key="1">
    <source>
        <dbReference type="ARBA" id="ARBA00022729"/>
    </source>
</evidence>
<feature type="domain" description="Ig-like" evidence="5">
    <location>
        <begin position="26"/>
        <end position="114"/>
    </location>
</feature>
<evidence type="ECO:0000256" key="3">
    <source>
        <dbReference type="SAM" id="MobiDB-lite"/>
    </source>
</evidence>
<proteinExistence type="predicted"/>